<dbReference type="AlphaFoldDB" id="V5RKJ2"/>
<dbReference type="HOGENOM" id="CLU_631508_0_0_14"/>
<feature type="coiled-coil region" evidence="1">
    <location>
        <begin position="202"/>
        <end position="247"/>
    </location>
</feature>
<dbReference type="EMBL" id="CP006682">
    <property type="protein sequence ID" value="AHB36330.1"/>
    <property type="molecule type" value="Genomic_DNA"/>
</dbReference>
<dbReference type="KEGG" id="sapi:SAPIS_v1c04850"/>
<dbReference type="RefSeq" id="WP_023789307.1">
    <property type="nucleotide sequence ID" value="NC_022998.1"/>
</dbReference>
<accession>V5RKJ2</accession>
<keyword evidence="3" id="KW-1185">Reference proteome</keyword>
<reference evidence="2 3" key="1">
    <citation type="journal article" date="2014" name="Genome Announc.">
        <title>Complete Genome Sequence of Spiroplasma apis B31T (ATCC 33834), a Bacterium Associated with May Disease of Honeybees (Apis mellifera).</title>
        <authorList>
            <person name="Ku C."/>
            <person name="Lo W.S."/>
            <person name="Chen L.L."/>
            <person name="Kuo C.H."/>
        </authorList>
    </citation>
    <scope>NUCLEOTIDE SEQUENCE [LARGE SCALE GENOMIC DNA]</scope>
    <source>
        <strain evidence="2">B31</strain>
    </source>
</reference>
<evidence type="ECO:0000313" key="2">
    <source>
        <dbReference type="EMBL" id="AHB36330.1"/>
    </source>
</evidence>
<dbReference type="OrthoDB" id="388108at2"/>
<evidence type="ECO:0000313" key="3">
    <source>
        <dbReference type="Proteomes" id="UP000018550"/>
    </source>
</evidence>
<dbReference type="PATRIC" id="fig|1276258.3.peg.491"/>
<keyword evidence="1" id="KW-0175">Coiled coil</keyword>
<dbReference type="InterPro" id="IPR019219">
    <property type="entry name" value="DUF2130"/>
</dbReference>
<dbReference type="Pfam" id="PF09903">
    <property type="entry name" value="DUF2130"/>
    <property type="match status" value="1"/>
</dbReference>
<evidence type="ECO:0008006" key="4">
    <source>
        <dbReference type="Google" id="ProtNLM"/>
    </source>
</evidence>
<dbReference type="STRING" id="1276258.SAPIS_v1c04850"/>
<dbReference type="Proteomes" id="UP000018550">
    <property type="component" value="Chromosome"/>
</dbReference>
<sequence length="449" mass="52579">MEFKFKCPNCLEIVNISDENLDKHTAEFNEFKNSIISKYEEKHYQELKKQLESNYQEELRKQVELKELNIKSENKDKINNLEKQIEWLQLEKEKSILNKEKELSDKYLTKINELEKALDSSDKDRELALKQKEIEIINTYSKLLGEVKEKNSNLKNELNTKTLEFQSYKEQVDNIWKSKVMEVELSKNNKIGSLTEEVNNLKNSLKTELILKEQELLKMNAELLEEKDKIINELKLANATNRILNNKIKGENWELEVETELRKLAAISNDEIKKITRVGNKADYLQIVKVDNEEIGRIVFECKNGEWKESWETKLAEDMAKESGSYAILVATSVVDKFKIPFLVSDKNKNIFIADPESFAFVMGMIRRIIIMENNLKNQGASSDVMNDFIKWKTSSFDLFKTVFQKSINNIEADEVKIINKVADITKNREIIIKKFQELIINFIESFTF</sequence>
<name>V5RKJ2_SPIAP</name>
<proteinExistence type="predicted"/>
<organism evidence="2 3">
    <name type="scientific">Spiroplasma apis B31</name>
    <dbReference type="NCBI Taxonomy" id="1276258"/>
    <lineage>
        <taxon>Bacteria</taxon>
        <taxon>Bacillati</taxon>
        <taxon>Mycoplasmatota</taxon>
        <taxon>Mollicutes</taxon>
        <taxon>Entomoplasmatales</taxon>
        <taxon>Spiroplasmataceae</taxon>
        <taxon>Spiroplasma</taxon>
    </lineage>
</organism>
<protein>
    <recommendedName>
        <fullName evidence="4">DUF2130 domain-containing protein</fullName>
    </recommendedName>
</protein>
<evidence type="ECO:0000256" key="1">
    <source>
        <dbReference type="SAM" id="Coils"/>
    </source>
</evidence>
<gene>
    <name evidence="2" type="ORF">SAPIS_v1c04850</name>
</gene>
<feature type="coiled-coil region" evidence="1">
    <location>
        <begin position="41"/>
        <end position="171"/>
    </location>
</feature>
<dbReference type="eggNOG" id="COG4487">
    <property type="taxonomic scope" value="Bacteria"/>
</dbReference>